<gene>
    <name evidence="1" type="ORF">MM415B04758_0011</name>
</gene>
<protein>
    <submittedName>
        <fullName evidence="1">Uncharacterized protein</fullName>
    </submittedName>
</protein>
<proteinExistence type="predicted"/>
<dbReference type="EMBL" id="MT143053">
    <property type="protein sequence ID" value="QJA92281.1"/>
    <property type="molecule type" value="Genomic_DNA"/>
</dbReference>
<sequence length="81" mass="8970">MAVACTVGVVVTNRHDDRSDCQWYEINPKFAEDEIGRLKATIARLEQVADELDDCNGEGFAREMILKALEAELEQSKKGGA</sequence>
<dbReference type="AlphaFoldDB" id="A0A6M3LGM8"/>
<accession>A0A6M3LGM8</accession>
<reference evidence="1" key="1">
    <citation type="submission" date="2020-03" db="EMBL/GenBank/DDBJ databases">
        <title>The deep terrestrial virosphere.</title>
        <authorList>
            <person name="Holmfeldt K."/>
            <person name="Nilsson E."/>
            <person name="Simone D."/>
            <person name="Lopez-Fernandez M."/>
            <person name="Wu X."/>
            <person name="de Brujin I."/>
            <person name="Lundin D."/>
            <person name="Andersson A."/>
            <person name="Bertilsson S."/>
            <person name="Dopson M."/>
        </authorList>
    </citation>
    <scope>NUCLEOTIDE SEQUENCE</scope>
    <source>
        <strain evidence="1">MM415B04758</strain>
    </source>
</reference>
<organism evidence="1">
    <name type="scientific">viral metagenome</name>
    <dbReference type="NCBI Taxonomy" id="1070528"/>
    <lineage>
        <taxon>unclassified sequences</taxon>
        <taxon>metagenomes</taxon>
        <taxon>organismal metagenomes</taxon>
    </lineage>
</organism>
<evidence type="ECO:0000313" key="1">
    <source>
        <dbReference type="EMBL" id="QJA92281.1"/>
    </source>
</evidence>
<name>A0A6M3LGM8_9ZZZZ</name>